<sequence length="157" mass="17310">MPCACEHGVYAKKKASGKCGVPENINADYVNGGESREILEMALLQCLAVHGCDRTKYKKGEFVRKVTVLKEKLASREQEAERVKPDEIAGQRLADGLVKIPEQKPSPEVLGAKPVPELEKYMDSITAKTDKIDTMVAALENTKFPESSVTKVNEFKT</sequence>
<keyword evidence="2" id="KW-1185">Reference proteome</keyword>
<protein>
    <submittedName>
        <fullName evidence="1">Uncharacterized protein</fullName>
    </submittedName>
</protein>
<accession>A0ABP0PFM0</accession>
<dbReference type="EMBL" id="CAXAMN010023048">
    <property type="protein sequence ID" value="CAK9074831.1"/>
    <property type="molecule type" value="Genomic_DNA"/>
</dbReference>
<organism evidence="1 2">
    <name type="scientific">Durusdinium trenchii</name>
    <dbReference type="NCBI Taxonomy" id="1381693"/>
    <lineage>
        <taxon>Eukaryota</taxon>
        <taxon>Sar</taxon>
        <taxon>Alveolata</taxon>
        <taxon>Dinophyceae</taxon>
        <taxon>Suessiales</taxon>
        <taxon>Symbiodiniaceae</taxon>
        <taxon>Durusdinium</taxon>
    </lineage>
</organism>
<dbReference type="Proteomes" id="UP001642484">
    <property type="component" value="Unassembled WGS sequence"/>
</dbReference>
<evidence type="ECO:0000313" key="2">
    <source>
        <dbReference type="Proteomes" id="UP001642484"/>
    </source>
</evidence>
<evidence type="ECO:0000313" key="1">
    <source>
        <dbReference type="EMBL" id="CAK9074831.1"/>
    </source>
</evidence>
<gene>
    <name evidence="1" type="ORF">CCMP2556_LOCUS36852</name>
</gene>
<reference evidence="1 2" key="1">
    <citation type="submission" date="2024-02" db="EMBL/GenBank/DDBJ databases">
        <authorList>
            <person name="Chen Y."/>
            <person name="Shah S."/>
            <person name="Dougan E. K."/>
            <person name="Thang M."/>
            <person name="Chan C."/>
        </authorList>
    </citation>
    <scope>NUCLEOTIDE SEQUENCE [LARGE SCALE GENOMIC DNA]</scope>
</reference>
<name>A0ABP0PFM0_9DINO</name>
<comment type="caution">
    <text evidence="1">The sequence shown here is derived from an EMBL/GenBank/DDBJ whole genome shotgun (WGS) entry which is preliminary data.</text>
</comment>
<proteinExistence type="predicted"/>